<feature type="region of interest" description="Disordered" evidence="1">
    <location>
        <begin position="374"/>
        <end position="398"/>
    </location>
</feature>
<feature type="region of interest" description="Disordered" evidence="1">
    <location>
        <begin position="717"/>
        <end position="838"/>
    </location>
</feature>
<feature type="compositionally biased region" description="Polar residues" evidence="1">
    <location>
        <begin position="717"/>
        <end position="747"/>
    </location>
</feature>
<feature type="compositionally biased region" description="Polar residues" evidence="1">
    <location>
        <begin position="1087"/>
        <end position="1103"/>
    </location>
</feature>
<sequence length="1245" mass="132729">MMAASGPRKQEEDSWWSKDTAPGDHDPDNNLDRKFDMSKDVASGGSMCEKGKRCGPTLNGTFIIEEMNDTRHNDERSKALAHGTTPLCDSVKTMNHSHPHRAVNILNGFKDPSFLLDTEFPSGLLELSVDSPMPGLGTYSGIWAEKLCSDNLTITSSLTGTPNVNESPWRGAERRLAGCDADFAFREMMLLRGSNGDSRHVSEILEGDESEKRDQVGKCPDKLNEFRSIDGLGMVESIADEGGIDNGMVNQGSEGSDGVDNGDDFIDKCANVAGNKDALQPNHLSTASDYTDDDACDSDSKGNGLMENKNLLGEWSEGCNVTSETNAHATVLSDSEGHNGSESYNVNNSSDRLILMDNCSTTKESLKNCTELPKMPFETDASPTQHLRHDKKGDDKDEHEYEELASKMLLVLDGRDHSKANGNDTNIIEGNNIGSSCDSSCKDNGSNNGEQDHNPHIPAVENSLCETHQAPCEEDGSCIHSSGRNYGLACNVQNHNDDNNFCCPDRDDSELLPPSRENGALKELMCDGNAWSKVDLALPFERAAELTPDVTPTKSSRFFSGLELCTSTPLISSITATTATPLPGPRSRFGFRAPAVAASTSRGSSVAIPATNLNSTRPGTHLNSSIHTGNNLNSAKSIGTNLNCTRPTETNLNSTKSTGTNLNSSTPTETNLNSTKSTGTNLKSTKSTVTNLNSTKSTGTNLNSTKSTVTDLKSTKSTVTNLNSTKSTGTNLNSTRPHSYNLNSTRPTSTNLNNTKATATNLNNTRSIGTNGKVRHLAKPPSYASKLLGPGGSSSAVPKPSSSSSHLARPPLATTKPGLSKLAKSSLRGPQLPGKAEVGGVDESSLLLSKAALSQSIVATTSGKDSGKPSEIGSSQMQPSMCITKPVSIKMHQERTELSQMPKTERVEASNSAQAGRDAVGPRRLASLRATGPGHPRPKLHPVGLRTPNMRLMESKGEGMATQGTPGVSVRRGHGGVSATPEPARLSVKVSRLAKPSSTNPTKLARPNLNVSEKTRPNYSSARLTGQKTPLVRLSGLYSNALKLDKTNLSVSKLTKPVLNVSKLSKSSSIVSKPTKSNMPRVALSRPNANTSKLDRTNSSISKPSRPDTSICRFTRYGLNGSKFGKPDSSISKLTEPAESNGSKHLRPNSDIAKPARSNSNMTSIARPNPNSCKVSRPNSSIYKHPVADSRGSRLARANPQISKRNLGMGTDSEVALLREQLSGALRACQALAVVVQYLQVSASA</sequence>
<feature type="compositionally biased region" description="Polar residues" evidence="1">
    <location>
        <begin position="1129"/>
        <end position="1143"/>
    </location>
</feature>
<accession>A0AAJ7XEQ4</accession>
<reference evidence="3" key="1">
    <citation type="submission" date="2025-08" db="UniProtKB">
        <authorList>
            <consortium name="RefSeq"/>
        </authorList>
    </citation>
    <scope>IDENTIFICATION</scope>
    <source>
        <tissue evidence="3">Sperm</tissue>
    </source>
</reference>
<feature type="compositionally biased region" description="Basic and acidic residues" evidence="1">
    <location>
        <begin position="897"/>
        <end position="908"/>
    </location>
</feature>
<dbReference type="KEGG" id="pmrn:116954948"/>
<organism evidence="2 3">
    <name type="scientific">Petromyzon marinus</name>
    <name type="common">Sea lamprey</name>
    <dbReference type="NCBI Taxonomy" id="7757"/>
    <lineage>
        <taxon>Eukaryota</taxon>
        <taxon>Metazoa</taxon>
        <taxon>Chordata</taxon>
        <taxon>Craniata</taxon>
        <taxon>Vertebrata</taxon>
        <taxon>Cyclostomata</taxon>
        <taxon>Hyperoartia</taxon>
        <taxon>Petromyzontiformes</taxon>
        <taxon>Petromyzontidae</taxon>
        <taxon>Petromyzon</taxon>
    </lineage>
</organism>
<protein>
    <submittedName>
        <fullName evidence="3">Uncharacterized protein LOC116954948</fullName>
    </submittedName>
</protein>
<feature type="compositionally biased region" description="Basic and acidic residues" evidence="1">
    <location>
        <begin position="8"/>
        <end position="39"/>
    </location>
</feature>
<feature type="region of interest" description="Disordered" evidence="1">
    <location>
        <begin position="897"/>
        <end position="945"/>
    </location>
</feature>
<proteinExistence type="predicted"/>
<feature type="compositionally biased region" description="Polar residues" evidence="1">
    <location>
        <begin position="1157"/>
        <end position="1182"/>
    </location>
</feature>
<feature type="compositionally biased region" description="Low complexity" evidence="1">
    <location>
        <begin position="793"/>
        <end position="805"/>
    </location>
</feature>
<dbReference type="RefSeq" id="XP_032831711.1">
    <property type="nucleotide sequence ID" value="XM_032975820.1"/>
</dbReference>
<keyword evidence="2" id="KW-1185">Reference proteome</keyword>
<dbReference type="Proteomes" id="UP001318040">
    <property type="component" value="Chromosome 3"/>
</dbReference>
<feature type="region of interest" description="Disordered" evidence="1">
    <location>
        <begin position="1125"/>
        <end position="1195"/>
    </location>
</feature>
<dbReference type="Gene3D" id="2.160.20.80">
    <property type="entry name" value="E3 ubiquitin-protein ligase SopA"/>
    <property type="match status" value="1"/>
</dbReference>
<feature type="region of interest" description="Disordered" evidence="1">
    <location>
        <begin position="283"/>
        <end position="302"/>
    </location>
</feature>
<feature type="region of interest" description="Disordered" evidence="1">
    <location>
        <begin position="642"/>
        <end position="686"/>
    </location>
</feature>
<evidence type="ECO:0000313" key="3">
    <source>
        <dbReference type="RefSeq" id="XP_032831711.1"/>
    </source>
</evidence>
<feature type="region of interest" description="Disordered" evidence="1">
    <location>
        <begin position="1"/>
        <end position="48"/>
    </location>
</feature>
<feature type="region of interest" description="Disordered" evidence="1">
    <location>
        <begin position="1070"/>
        <end position="1109"/>
    </location>
</feature>
<name>A0AAJ7XEQ4_PETMA</name>
<dbReference type="SUPFAM" id="SSF141571">
    <property type="entry name" value="Pentapeptide repeat-like"/>
    <property type="match status" value="1"/>
</dbReference>
<evidence type="ECO:0000256" key="1">
    <source>
        <dbReference type="SAM" id="MobiDB-lite"/>
    </source>
</evidence>
<feature type="region of interest" description="Disordered" evidence="1">
    <location>
        <begin position="957"/>
        <end position="1006"/>
    </location>
</feature>
<feature type="compositionally biased region" description="Low complexity" evidence="1">
    <location>
        <begin position="748"/>
        <end position="765"/>
    </location>
</feature>
<evidence type="ECO:0000313" key="2">
    <source>
        <dbReference type="Proteomes" id="UP001318040"/>
    </source>
</evidence>
<dbReference type="AlphaFoldDB" id="A0AAJ7XEQ4"/>
<gene>
    <name evidence="3" type="primary">LOC116954948</name>
</gene>